<accession>A0A0G3H3M7</accession>
<proteinExistence type="predicted"/>
<evidence type="ECO:0000313" key="1">
    <source>
        <dbReference type="EMBL" id="AKK05687.1"/>
    </source>
</evidence>
<reference evidence="2" key="2">
    <citation type="submission" date="2015-05" db="EMBL/GenBank/DDBJ databases">
        <title>Complete genome sequence of Corynebacterium mustelae DSM 45274, isolated from various tissues of a male ferret with lethal sepsis.</title>
        <authorList>
            <person name="Ruckert C."/>
            <person name="Albersmeier A."/>
            <person name="Winkler A."/>
            <person name="Tauch A."/>
        </authorList>
    </citation>
    <scope>NUCLEOTIDE SEQUENCE [LARGE SCALE GENOMIC DNA]</scope>
    <source>
        <strain evidence="2">DSM 45274</strain>
    </source>
</reference>
<dbReference type="RefSeq" id="WP_047261853.1">
    <property type="nucleotide sequence ID" value="NZ_CP011542.1"/>
</dbReference>
<sequence length="212" mass="23672">MSAYVRKVSTGSGAIAVQVVFSEKQGAKKMQHVGSAHSPAELALLEARARVVTGVVESVSLRWSQGFCVIDGVDFDASEFFFACFPGRGLSSPRRYQIWDEARTVALTRSFSGSGLSAWDTLTWFNPEVESYRRSPEFFREGRFDAAHMVEGYLDECMWNLLDSRAPLEWDWVVAQWPRISGDGADRARTLVLDDGRFQLTHTDSGEVCSLT</sequence>
<reference evidence="1 2" key="1">
    <citation type="journal article" date="2015" name="Genome Announc.">
        <title>Complete Genome Sequence of the Type Strain Corynebacterium mustelae DSM 45274, Isolated from Various Tissues of a Male Ferret with Lethal Sepsis.</title>
        <authorList>
            <person name="Ruckert C."/>
            <person name="Eimer J."/>
            <person name="Winkler A."/>
            <person name="Tauch A."/>
        </authorList>
    </citation>
    <scope>NUCLEOTIDE SEQUENCE [LARGE SCALE GENOMIC DNA]</scope>
    <source>
        <strain evidence="1 2">DSM 45274</strain>
    </source>
</reference>
<organism evidence="1 2">
    <name type="scientific">Corynebacterium mustelae</name>
    <dbReference type="NCBI Taxonomy" id="571915"/>
    <lineage>
        <taxon>Bacteria</taxon>
        <taxon>Bacillati</taxon>
        <taxon>Actinomycetota</taxon>
        <taxon>Actinomycetes</taxon>
        <taxon>Mycobacteriales</taxon>
        <taxon>Corynebacteriaceae</taxon>
        <taxon>Corynebacterium</taxon>
    </lineage>
</organism>
<dbReference type="STRING" id="571915.CMUST_06765"/>
<dbReference type="OrthoDB" id="4429891at2"/>
<dbReference type="AlphaFoldDB" id="A0A0G3H3M7"/>
<evidence type="ECO:0000313" key="2">
    <source>
        <dbReference type="Proteomes" id="UP000035199"/>
    </source>
</evidence>
<dbReference type="PATRIC" id="fig|571915.4.peg.1440"/>
<keyword evidence="2" id="KW-1185">Reference proteome</keyword>
<dbReference type="Proteomes" id="UP000035199">
    <property type="component" value="Chromosome"/>
</dbReference>
<name>A0A0G3H3M7_9CORY</name>
<dbReference type="KEGG" id="cmv:CMUST_06765"/>
<protein>
    <submittedName>
        <fullName evidence="1">Uncharacterized protein</fullName>
    </submittedName>
</protein>
<gene>
    <name evidence="1" type="ORF">CMUST_06765</name>
</gene>
<dbReference type="EMBL" id="CP011542">
    <property type="protein sequence ID" value="AKK05687.1"/>
    <property type="molecule type" value="Genomic_DNA"/>
</dbReference>